<evidence type="ECO:0000313" key="2">
    <source>
        <dbReference type="Proteomes" id="UP001419268"/>
    </source>
</evidence>
<gene>
    <name evidence="1" type="ORF">Scep_029386</name>
</gene>
<evidence type="ECO:0000313" key="1">
    <source>
        <dbReference type="EMBL" id="KAK9082915.1"/>
    </source>
</evidence>
<reference evidence="1 2" key="1">
    <citation type="submission" date="2024-01" db="EMBL/GenBank/DDBJ databases">
        <title>Genome assemblies of Stephania.</title>
        <authorList>
            <person name="Yang L."/>
        </authorList>
    </citation>
    <scope>NUCLEOTIDE SEQUENCE [LARGE SCALE GENOMIC DNA]</scope>
    <source>
        <strain evidence="1">JXDWG</strain>
        <tissue evidence="1">Leaf</tissue>
    </source>
</reference>
<organism evidence="1 2">
    <name type="scientific">Stephania cephalantha</name>
    <dbReference type="NCBI Taxonomy" id="152367"/>
    <lineage>
        <taxon>Eukaryota</taxon>
        <taxon>Viridiplantae</taxon>
        <taxon>Streptophyta</taxon>
        <taxon>Embryophyta</taxon>
        <taxon>Tracheophyta</taxon>
        <taxon>Spermatophyta</taxon>
        <taxon>Magnoliopsida</taxon>
        <taxon>Ranunculales</taxon>
        <taxon>Menispermaceae</taxon>
        <taxon>Menispermoideae</taxon>
        <taxon>Cissampelideae</taxon>
        <taxon>Stephania</taxon>
    </lineage>
</organism>
<proteinExistence type="predicted"/>
<protein>
    <submittedName>
        <fullName evidence="1">Uncharacterized protein</fullName>
    </submittedName>
</protein>
<name>A0AAP0DXK1_9MAGN</name>
<dbReference type="AlphaFoldDB" id="A0AAP0DXK1"/>
<comment type="caution">
    <text evidence="1">The sequence shown here is derived from an EMBL/GenBank/DDBJ whole genome shotgun (WGS) entry which is preliminary data.</text>
</comment>
<dbReference type="Proteomes" id="UP001419268">
    <property type="component" value="Unassembled WGS sequence"/>
</dbReference>
<sequence>MSCNWYEMGIFRQSVHNHPDVIISINDPLSGPRTKSMTMYSHFHRGMRSGCSNPPGLRCYAFTCWQIPQS</sequence>
<accession>A0AAP0DXK1</accession>
<keyword evidence="2" id="KW-1185">Reference proteome</keyword>
<dbReference type="EMBL" id="JBBNAG010000013">
    <property type="protein sequence ID" value="KAK9082915.1"/>
    <property type="molecule type" value="Genomic_DNA"/>
</dbReference>